<reference evidence="1" key="1">
    <citation type="journal article" date="2021" name="bioRxiv">
        <title>Whole Genome Assembly and Annotation of Northern Wild Rice, Zizania palustris L., Supports a Whole Genome Duplication in the Zizania Genus.</title>
        <authorList>
            <person name="Haas M."/>
            <person name="Kono T."/>
            <person name="Macchietto M."/>
            <person name="Millas R."/>
            <person name="McGilp L."/>
            <person name="Shao M."/>
            <person name="Duquette J."/>
            <person name="Hirsch C.N."/>
            <person name="Kimball J."/>
        </authorList>
    </citation>
    <scope>NUCLEOTIDE SEQUENCE</scope>
    <source>
        <tissue evidence="1">Fresh leaf tissue</tissue>
    </source>
</reference>
<proteinExistence type="predicted"/>
<reference evidence="1" key="2">
    <citation type="submission" date="2021-02" db="EMBL/GenBank/DDBJ databases">
        <authorList>
            <person name="Kimball J.A."/>
            <person name="Haas M.W."/>
            <person name="Macchietto M."/>
            <person name="Kono T."/>
            <person name="Duquette J."/>
            <person name="Shao M."/>
        </authorList>
    </citation>
    <scope>NUCLEOTIDE SEQUENCE</scope>
    <source>
        <tissue evidence="1">Fresh leaf tissue</tissue>
    </source>
</reference>
<gene>
    <name evidence="1" type="ORF">GUJ93_ZPchr0015g6862</name>
</gene>
<evidence type="ECO:0000313" key="2">
    <source>
        <dbReference type="Proteomes" id="UP000729402"/>
    </source>
</evidence>
<dbReference type="AlphaFoldDB" id="A0A8J5TBB2"/>
<organism evidence="1 2">
    <name type="scientific">Zizania palustris</name>
    <name type="common">Northern wild rice</name>
    <dbReference type="NCBI Taxonomy" id="103762"/>
    <lineage>
        <taxon>Eukaryota</taxon>
        <taxon>Viridiplantae</taxon>
        <taxon>Streptophyta</taxon>
        <taxon>Embryophyta</taxon>
        <taxon>Tracheophyta</taxon>
        <taxon>Spermatophyta</taxon>
        <taxon>Magnoliopsida</taxon>
        <taxon>Liliopsida</taxon>
        <taxon>Poales</taxon>
        <taxon>Poaceae</taxon>
        <taxon>BOP clade</taxon>
        <taxon>Oryzoideae</taxon>
        <taxon>Oryzeae</taxon>
        <taxon>Zizaniinae</taxon>
        <taxon>Zizania</taxon>
    </lineage>
</organism>
<sequence>MDPVGIREIDDGNIIVPTIDDLSEKERAELEARKRELHTLFLGLFTKTRGGFVKRDGDVPDLSEAMVTPL</sequence>
<dbReference type="EMBL" id="JAAALK010000085">
    <property type="protein sequence ID" value="KAG8083609.1"/>
    <property type="molecule type" value="Genomic_DNA"/>
</dbReference>
<dbReference type="Proteomes" id="UP000729402">
    <property type="component" value="Unassembled WGS sequence"/>
</dbReference>
<keyword evidence="2" id="KW-1185">Reference proteome</keyword>
<comment type="caution">
    <text evidence="1">The sequence shown here is derived from an EMBL/GenBank/DDBJ whole genome shotgun (WGS) entry which is preliminary data.</text>
</comment>
<name>A0A8J5TBB2_ZIZPA</name>
<accession>A0A8J5TBB2</accession>
<protein>
    <submittedName>
        <fullName evidence="1">Uncharacterized protein</fullName>
    </submittedName>
</protein>
<evidence type="ECO:0000313" key="1">
    <source>
        <dbReference type="EMBL" id="KAG8083609.1"/>
    </source>
</evidence>